<feature type="domain" description="NodB homology" evidence="3">
    <location>
        <begin position="70"/>
        <end position="258"/>
    </location>
</feature>
<dbReference type="PANTHER" id="PTHR10587">
    <property type="entry name" value="GLYCOSYL TRANSFERASE-RELATED"/>
    <property type="match status" value="1"/>
</dbReference>
<dbReference type="AlphaFoldDB" id="A0A6G4WZD6"/>
<organism evidence="4 5">
    <name type="scientific">Streptomyces boncukensis</name>
    <dbReference type="NCBI Taxonomy" id="2711219"/>
    <lineage>
        <taxon>Bacteria</taxon>
        <taxon>Bacillati</taxon>
        <taxon>Actinomycetota</taxon>
        <taxon>Actinomycetes</taxon>
        <taxon>Kitasatosporales</taxon>
        <taxon>Streptomycetaceae</taxon>
        <taxon>Streptomyces</taxon>
    </lineage>
</organism>
<dbReference type="EMBL" id="JAAKZZ010000218">
    <property type="protein sequence ID" value="NGO70659.1"/>
    <property type="molecule type" value="Genomic_DNA"/>
</dbReference>
<evidence type="ECO:0000259" key="3">
    <source>
        <dbReference type="PROSITE" id="PS51677"/>
    </source>
</evidence>
<dbReference type="Gene3D" id="3.20.20.370">
    <property type="entry name" value="Glycoside hydrolase/deacetylase"/>
    <property type="match status" value="1"/>
</dbReference>
<dbReference type="GO" id="GO:0016020">
    <property type="term" value="C:membrane"/>
    <property type="evidence" value="ECO:0007669"/>
    <property type="project" value="TreeGrafter"/>
</dbReference>
<dbReference type="CDD" id="cd10917">
    <property type="entry name" value="CE4_NodB_like_6s_7s"/>
    <property type="match status" value="1"/>
</dbReference>
<dbReference type="Proteomes" id="UP000477722">
    <property type="component" value="Unassembled WGS sequence"/>
</dbReference>
<keyword evidence="2" id="KW-0378">Hydrolase</keyword>
<dbReference type="GO" id="GO:0005975">
    <property type="term" value="P:carbohydrate metabolic process"/>
    <property type="evidence" value="ECO:0007669"/>
    <property type="project" value="InterPro"/>
</dbReference>
<dbReference type="PROSITE" id="PS51318">
    <property type="entry name" value="TAT"/>
    <property type="match status" value="1"/>
</dbReference>
<reference evidence="4 5" key="1">
    <citation type="submission" date="2020-02" db="EMBL/GenBank/DDBJ databases">
        <title>Whole-genome analyses of novel actinobacteria.</title>
        <authorList>
            <person name="Sahin N."/>
            <person name="Tatar D."/>
        </authorList>
    </citation>
    <scope>NUCLEOTIDE SEQUENCE [LARGE SCALE GENOMIC DNA]</scope>
    <source>
        <strain evidence="4 5">SB3404</strain>
    </source>
</reference>
<proteinExistence type="predicted"/>
<dbReference type="PANTHER" id="PTHR10587:SF133">
    <property type="entry name" value="CHITIN DEACETYLASE 1-RELATED"/>
    <property type="match status" value="1"/>
</dbReference>
<dbReference type="Pfam" id="PF01522">
    <property type="entry name" value="Polysacc_deac_1"/>
    <property type="match status" value="1"/>
</dbReference>
<dbReference type="InterPro" id="IPR011330">
    <property type="entry name" value="Glyco_hydro/deAcase_b/a-brl"/>
</dbReference>
<sequence>MPLPEQPDRRSLLRLAALAAGATAAAGGLASRQALALNRGPDDAPPFAGRPPVTGTLAGQDITTLPVTERKVALTFDCGGSPDGAEDVLATLDTYAVPATFFMTGRFALDYTATARRIARRHPLGNHSMTHPEFPELTPHQRLREIRAADRSITAATGRRPEPLFRFPYGERTRECVTEVNDEGFVCVRWTVDTLGWKGAAEGVTTRTVIDRVLEALTPGAIVLMHVGSTSEADPSTVDVTALPRLIEALTAEGYGCTSLDALTPR</sequence>
<dbReference type="InterPro" id="IPR050248">
    <property type="entry name" value="Polysacc_deacetylase_ArnD"/>
</dbReference>
<evidence type="ECO:0000256" key="1">
    <source>
        <dbReference type="ARBA" id="ARBA00022723"/>
    </source>
</evidence>
<dbReference type="PROSITE" id="PS51677">
    <property type="entry name" value="NODB"/>
    <property type="match status" value="1"/>
</dbReference>
<comment type="caution">
    <text evidence="4">The sequence shown here is derived from an EMBL/GenBank/DDBJ whole genome shotgun (WGS) entry which is preliminary data.</text>
</comment>
<evidence type="ECO:0000313" key="4">
    <source>
        <dbReference type="EMBL" id="NGO70659.1"/>
    </source>
</evidence>
<protein>
    <submittedName>
        <fullName evidence="4">Polysaccharide deacetylase family protein</fullName>
    </submittedName>
</protein>
<keyword evidence="1" id="KW-0479">Metal-binding</keyword>
<dbReference type="SUPFAM" id="SSF88713">
    <property type="entry name" value="Glycoside hydrolase/deacetylase"/>
    <property type="match status" value="1"/>
</dbReference>
<dbReference type="GO" id="GO:0046872">
    <property type="term" value="F:metal ion binding"/>
    <property type="evidence" value="ECO:0007669"/>
    <property type="project" value="UniProtKB-KW"/>
</dbReference>
<dbReference type="InterPro" id="IPR002509">
    <property type="entry name" value="NODB_dom"/>
</dbReference>
<dbReference type="GO" id="GO:0016810">
    <property type="term" value="F:hydrolase activity, acting on carbon-nitrogen (but not peptide) bonds"/>
    <property type="evidence" value="ECO:0007669"/>
    <property type="project" value="InterPro"/>
</dbReference>
<dbReference type="InterPro" id="IPR006311">
    <property type="entry name" value="TAT_signal"/>
</dbReference>
<accession>A0A6G4WZD6</accession>
<evidence type="ECO:0000313" key="5">
    <source>
        <dbReference type="Proteomes" id="UP000477722"/>
    </source>
</evidence>
<gene>
    <name evidence="4" type="ORF">G5C65_20340</name>
</gene>
<name>A0A6G4WZD6_9ACTN</name>
<evidence type="ECO:0000256" key="2">
    <source>
        <dbReference type="ARBA" id="ARBA00022801"/>
    </source>
</evidence>
<dbReference type="RefSeq" id="WP_165300319.1">
    <property type="nucleotide sequence ID" value="NZ_JAAKZZ010000218.1"/>
</dbReference>
<keyword evidence="5" id="KW-1185">Reference proteome</keyword>